<dbReference type="EMBL" id="DXHP01000218">
    <property type="protein sequence ID" value="HIW07671.1"/>
    <property type="molecule type" value="Genomic_DNA"/>
</dbReference>
<protein>
    <submittedName>
        <fullName evidence="2">DKNYY domain-containing protein</fullName>
    </submittedName>
</protein>
<dbReference type="Pfam" id="PF13644">
    <property type="entry name" value="DKNYY"/>
    <property type="match status" value="1"/>
</dbReference>
<gene>
    <name evidence="2" type="ORF">H9889_10170</name>
</gene>
<dbReference type="InterPro" id="IPR027375">
    <property type="entry name" value="DKNYY"/>
</dbReference>
<sequence length="569" mass="65906">MRFMSMMMFWLMLSPLWGLSWAEESPKKVYIERGQESSLSQKIGDLVKDSAKTGFNYLLEQFGEEAIPEDQVEYIYFDRVPNTPYVIAGDDLYWERKVTRTQMCTFCTRSNATSTSYEEIFYELVEGDFDLENLVGVHPSIEFITDYQHVVYGKKVIPEAKISADFDPTQYRLEHVRDAFLIVDDLVFLKEQYLPINGREFEYIADYLYKDAQYVYDKGTILEGADPQTFEIVNDVFAQDKNHVWINEKRFELTDISPGLVCLDCTIADSQSCRYAKNAHQVFYGKTLVEGADAKTFEMLSLSCPSDPAAFEIPKVECSLEEDAEDDWACIQRKTALEQQYTEKLFTAKNYPYLQCHVPDWVAKGNANEGWARDKNHIYRDGMIEPRFDVNTTEMIYLSSQLFIIDQQNIVRDHFRDRTTYQNFLAGPLTQDGFANGNDILLADAKGFFKFQSIGGQWQSGREVPFDLCDYSEGRDKGLLRVIDNPPKGIAYAFEDDLFEYYIRTPFGDKTFIGPRSASKGVYKETADILTMKDYIIEKATGTQYVMFQEYMLRCDRWDTAEANSYYLK</sequence>
<reference evidence="2" key="1">
    <citation type="journal article" date="2021" name="PeerJ">
        <title>Extensive microbial diversity within the chicken gut microbiome revealed by metagenomics and culture.</title>
        <authorList>
            <person name="Gilroy R."/>
            <person name="Ravi A."/>
            <person name="Getino M."/>
            <person name="Pursley I."/>
            <person name="Horton D.L."/>
            <person name="Alikhan N.F."/>
            <person name="Baker D."/>
            <person name="Gharbi K."/>
            <person name="Hall N."/>
            <person name="Watson M."/>
            <person name="Adriaenssens E.M."/>
            <person name="Foster-Nyarko E."/>
            <person name="Jarju S."/>
            <person name="Secka A."/>
            <person name="Antonio M."/>
            <person name="Oren A."/>
            <person name="Chaudhuri R.R."/>
            <person name="La Ragione R."/>
            <person name="Hildebrand F."/>
            <person name="Pallen M.J."/>
        </authorList>
    </citation>
    <scope>NUCLEOTIDE SEQUENCE</scope>
    <source>
        <strain evidence="2">CHK160-9182</strain>
    </source>
</reference>
<organism evidence="2 3">
    <name type="scientific">Candidatus Ignatzschineria merdigallinarum</name>
    <dbReference type="NCBI Taxonomy" id="2838621"/>
    <lineage>
        <taxon>Bacteria</taxon>
        <taxon>Pseudomonadati</taxon>
        <taxon>Pseudomonadota</taxon>
        <taxon>Gammaproteobacteria</taxon>
        <taxon>Cardiobacteriales</taxon>
        <taxon>Ignatzschineriaceae</taxon>
        <taxon>Ignatzschineria</taxon>
    </lineage>
</organism>
<evidence type="ECO:0000313" key="3">
    <source>
        <dbReference type="Proteomes" id="UP000823934"/>
    </source>
</evidence>
<dbReference type="AlphaFoldDB" id="A0A9D1Q7N3"/>
<proteinExistence type="predicted"/>
<comment type="caution">
    <text evidence="2">The sequence shown here is derived from an EMBL/GenBank/DDBJ whole genome shotgun (WGS) entry which is preliminary data.</text>
</comment>
<keyword evidence="1" id="KW-0732">Signal</keyword>
<evidence type="ECO:0000313" key="2">
    <source>
        <dbReference type="EMBL" id="HIW07671.1"/>
    </source>
</evidence>
<dbReference type="Proteomes" id="UP000823934">
    <property type="component" value="Unassembled WGS sequence"/>
</dbReference>
<feature type="chain" id="PRO_5039456454" evidence="1">
    <location>
        <begin position="23"/>
        <end position="569"/>
    </location>
</feature>
<accession>A0A9D1Q7N3</accession>
<feature type="signal peptide" evidence="1">
    <location>
        <begin position="1"/>
        <end position="22"/>
    </location>
</feature>
<reference evidence="2" key="2">
    <citation type="submission" date="2021-04" db="EMBL/GenBank/DDBJ databases">
        <authorList>
            <person name="Gilroy R."/>
        </authorList>
    </citation>
    <scope>NUCLEOTIDE SEQUENCE</scope>
    <source>
        <strain evidence="2">CHK160-9182</strain>
    </source>
</reference>
<evidence type="ECO:0000256" key="1">
    <source>
        <dbReference type="SAM" id="SignalP"/>
    </source>
</evidence>
<name>A0A9D1Q7N3_9GAMM</name>